<name>A0ACB9LMI4_9MYRT</name>
<gene>
    <name evidence="1" type="ORF">MLD38_036746</name>
</gene>
<organism evidence="1 2">
    <name type="scientific">Melastoma candidum</name>
    <dbReference type="NCBI Taxonomy" id="119954"/>
    <lineage>
        <taxon>Eukaryota</taxon>
        <taxon>Viridiplantae</taxon>
        <taxon>Streptophyta</taxon>
        <taxon>Embryophyta</taxon>
        <taxon>Tracheophyta</taxon>
        <taxon>Spermatophyta</taxon>
        <taxon>Magnoliopsida</taxon>
        <taxon>eudicotyledons</taxon>
        <taxon>Gunneridae</taxon>
        <taxon>Pentapetalae</taxon>
        <taxon>rosids</taxon>
        <taxon>malvids</taxon>
        <taxon>Myrtales</taxon>
        <taxon>Melastomataceae</taxon>
        <taxon>Melastomatoideae</taxon>
        <taxon>Melastomateae</taxon>
        <taxon>Melastoma</taxon>
    </lineage>
</organism>
<protein>
    <submittedName>
        <fullName evidence="1">Uncharacterized protein</fullName>
    </submittedName>
</protein>
<accession>A0ACB9LMI4</accession>
<evidence type="ECO:0000313" key="2">
    <source>
        <dbReference type="Proteomes" id="UP001057402"/>
    </source>
</evidence>
<comment type="caution">
    <text evidence="1">The sequence shown here is derived from an EMBL/GenBank/DDBJ whole genome shotgun (WGS) entry which is preliminary data.</text>
</comment>
<keyword evidence="2" id="KW-1185">Reference proteome</keyword>
<sequence length="155" mass="18089">MMFVYEYMPNMSLDFFLFDKSMTGSLDWQKRFSIIGGIARGLLYLHEDSRVRIIHRDLKAGNILLDHEMNTKISDFQNGKDLRHQPRRGRHESSRWNLICLIFPLLTYHHQAFVRLLTYSLWSMLHSGYMAPEYAMGGSSLLNRTYSASGCSCSR</sequence>
<dbReference type="Proteomes" id="UP001057402">
    <property type="component" value="Chromosome 11"/>
</dbReference>
<reference evidence="2" key="1">
    <citation type="journal article" date="2023" name="Front. Plant Sci.">
        <title>Chromosomal-level genome assembly of Melastoma candidum provides insights into trichome evolution.</title>
        <authorList>
            <person name="Zhong Y."/>
            <person name="Wu W."/>
            <person name="Sun C."/>
            <person name="Zou P."/>
            <person name="Liu Y."/>
            <person name="Dai S."/>
            <person name="Zhou R."/>
        </authorList>
    </citation>
    <scope>NUCLEOTIDE SEQUENCE [LARGE SCALE GENOMIC DNA]</scope>
</reference>
<proteinExistence type="predicted"/>
<dbReference type="EMBL" id="CM042890">
    <property type="protein sequence ID" value="KAI4311884.1"/>
    <property type="molecule type" value="Genomic_DNA"/>
</dbReference>
<evidence type="ECO:0000313" key="1">
    <source>
        <dbReference type="EMBL" id="KAI4311884.1"/>
    </source>
</evidence>